<feature type="compositionally biased region" description="Basic residues" evidence="1">
    <location>
        <begin position="79"/>
        <end position="92"/>
    </location>
</feature>
<protein>
    <submittedName>
        <fullName evidence="2">Uncharacterized protein</fullName>
    </submittedName>
</protein>
<dbReference type="Proteomes" id="UP001642360">
    <property type="component" value="Unassembled WGS sequence"/>
</dbReference>
<proteinExistence type="predicted"/>
<comment type="caution">
    <text evidence="2">The sequence shown here is derived from an EMBL/GenBank/DDBJ whole genome shotgun (WGS) entry which is preliminary data.</text>
</comment>
<keyword evidence="4" id="KW-1185">Reference proteome</keyword>
<sequence length="101" mass="11207">MLLCAEVAPVEAQNPQVEQQSESTSRTTDDAPIETSNKFAELNKEDNSPPNECIPSSSQEEHVSTSFSNTFVLNEPVSSKRKKKKKKKKINKHPFMSGSAK</sequence>
<reference evidence="2 4" key="1">
    <citation type="submission" date="2024-02" db="EMBL/GenBank/DDBJ databases">
        <authorList>
            <person name="Vignale AGUSTIN F."/>
            <person name="Sosa J E."/>
            <person name="Modenutti C."/>
        </authorList>
    </citation>
    <scope>NUCLEOTIDE SEQUENCE [LARGE SCALE GENOMIC DNA]</scope>
</reference>
<accession>A0ABC8SZ10</accession>
<evidence type="ECO:0000313" key="3">
    <source>
        <dbReference type="EMBL" id="CAK9186245.1"/>
    </source>
</evidence>
<evidence type="ECO:0000313" key="4">
    <source>
        <dbReference type="Proteomes" id="UP001642360"/>
    </source>
</evidence>
<feature type="compositionally biased region" description="Polar residues" evidence="1">
    <location>
        <begin position="13"/>
        <end position="26"/>
    </location>
</feature>
<feature type="region of interest" description="Disordered" evidence="1">
    <location>
        <begin position="1"/>
        <end position="101"/>
    </location>
</feature>
<name>A0ABC8SZ10_9AQUA</name>
<evidence type="ECO:0000313" key="2">
    <source>
        <dbReference type="EMBL" id="CAK9160419.1"/>
    </source>
</evidence>
<dbReference type="EMBL" id="CAUOFW020009502">
    <property type="protein sequence ID" value="CAK9186245.1"/>
    <property type="molecule type" value="Genomic_DNA"/>
</dbReference>
<evidence type="ECO:0000256" key="1">
    <source>
        <dbReference type="SAM" id="MobiDB-lite"/>
    </source>
</evidence>
<dbReference type="AlphaFoldDB" id="A0ABC8SZ10"/>
<dbReference type="EMBL" id="CAUOFW020003519">
    <property type="protein sequence ID" value="CAK9160419.1"/>
    <property type="molecule type" value="Genomic_DNA"/>
</dbReference>
<feature type="compositionally biased region" description="Polar residues" evidence="1">
    <location>
        <begin position="48"/>
        <end position="72"/>
    </location>
</feature>
<gene>
    <name evidence="2" type="ORF">ILEXP_LOCUS29178</name>
    <name evidence="3" type="ORF">ILEXP_LOCUS56724</name>
</gene>
<organism evidence="2 4">
    <name type="scientific">Ilex paraguariensis</name>
    <name type="common">yerba mate</name>
    <dbReference type="NCBI Taxonomy" id="185542"/>
    <lineage>
        <taxon>Eukaryota</taxon>
        <taxon>Viridiplantae</taxon>
        <taxon>Streptophyta</taxon>
        <taxon>Embryophyta</taxon>
        <taxon>Tracheophyta</taxon>
        <taxon>Spermatophyta</taxon>
        <taxon>Magnoliopsida</taxon>
        <taxon>eudicotyledons</taxon>
        <taxon>Gunneridae</taxon>
        <taxon>Pentapetalae</taxon>
        <taxon>asterids</taxon>
        <taxon>campanulids</taxon>
        <taxon>Aquifoliales</taxon>
        <taxon>Aquifoliaceae</taxon>
        <taxon>Ilex</taxon>
    </lineage>
</organism>